<dbReference type="Proteomes" id="UP001054837">
    <property type="component" value="Unassembled WGS sequence"/>
</dbReference>
<dbReference type="EMBL" id="BPLQ01004737">
    <property type="protein sequence ID" value="GIY10344.1"/>
    <property type="molecule type" value="Genomic_DNA"/>
</dbReference>
<comment type="caution">
    <text evidence="1">The sequence shown here is derived from an EMBL/GenBank/DDBJ whole genome shotgun (WGS) entry which is preliminary data.</text>
</comment>
<accession>A0AAV4QPY9</accession>
<organism evidence="1 2">
    <name type="scientific">Caerostris darwini</name>
    <dbReference type="NCBI Taxonomy" id="1538125"/>
    <lineage>
        <taxon>Eukaryota</taxon>
        <taxon>Metazoa</taxon>
        <taxon>Ecdysozoa</taxon>
        <taxon>Arthropoda</taxon>
        <taxon>Chelicerata</taxon>
        <taxon>Arachnida</taxon>
        <taxon>Araneae</taxon>
        <taxon>Araneomorphae</taxon>
        <taxon>Entelegynae</taxon>
        <taxon>Araneoidea</taxon>
        <taxon>Araneidae</taxon>
        <taxon>Caerostris</taxon>
    </lineage>
</organism>
<gene>
    <name evidence="1" type="primary">RF55_17253</name>
    <name evidence="1" type="ORF">CDAR_44391</name>
</gene>
<evidence type="ECO:0000313" key="1">
    <source>
        <dbReference type="EMBL" id="GIY10344.1"/>
    </source>
</evidence>
<sequence>MLGSIPYSLTAILVGFGNDFDTQVVKLVSYPLRPFSRSAQKQVNRFIVRRNVVARVFFIPLNIIWTEFYHKVSTDENPQHSYCPVGPESWRKWRKSEAEGTFETFEHPPALDDEAQEILKPIYEDLTADDLLERCLGNNTQNNNEISNSCVRQLAPKINLPAKKIADDATYCAACTFNEGFTAILKIMDVRGIKIGPQEEQLA</sequence>
<proteinExistence type="predicted"/>
<reference evidence="1 2" key="1">
    <citation type="submission" date="2021-06" db="EMBL/GenBank/DDBJ databases">
        <title>Caerostris darwini draft genome.</title>
        <authorList>
            <person name="Kono N."/>
            <person name="Arakawa K."/>
        </authorList>
    </citation>
    <scope>NUCLEOTIDE SEQUENCE [LARGE SCALE GENOMIC DNA]</scope>
</reference>
<dbReference type="AlphaFoldDB" id="A0AAV4QPY9"/>
<protein>
    <submittedName>
        <fullName evidence="1">Uncharacterized protein</fullName>
    </submittedName>
</protein>
<name>A0AAV4QPY9_9ARAC</name>
<keyword evidence="2" id="KW-1185">Reference proteome</keyword>
<evidence type="ECO:0000313" key="2">
    <source>
        <dbReference type="Proteomes" id="UP001054837"/>
    </source>
</evidence>